<keyword evidence="2" id="KW-1185">Reference proteome</keyword>
<evidence type="ECO:0000313" key="2">
    <source>
        <dbReference type="Proteomes" id="UP001257659"/>
    </source>
</evidence>
<gene>
    <name evidence="1" type="ORF">GGR31_001298</name>
</gene>
<evidence type="ECO:0000313" key="1">
    <source>
        <dbReference type="EMBL" id="MDR6300667.1"/>
    </source>
</evidence>
<sequence length="103" mass="12082">MHSLKEIKNMYLEKLKTNLNSLKKNPTSSDLLGISSMHKNIMTVKKDVRDLAENVNDQFVDAINNDKIADEFTDDERMVCYDEFRKESIKIVSHFNRNFLKNN</sequence>
<name>A0ABU1K4X9_9FLAO</name>
<dbReference type="EMBL" id="JAVDQA010000002">
    <property type="protein sequence ID" value="MDR6300667.1"/>
    <property type="molecule type" value="Genomic_DNA"/>
</dbReference>
<dbReference type="RefSeq" id="WP_309727562.1">
    <property type="nucleotide sequence ID" value="NZ_JAVDQA010000002.1"/>
</dbReference>
<comment type="caution">
    <text evidence="1">The sequence shown here is derived from an EMBL/GenBank/DDBJ whole genome shotgun (WGS) entry which is preliminary data.</text>
</comment>
<organism evidence="1 2">
    <name type="scientific">Mesonia maritima</name>
    <dbReference type="NCBI Taxonomy" id="1793873"/>
    <lineage>
        <taxon>Bacteria</taxon>
        <taxon>Pseudomonadati</taxon>
        <taxon>Bacteroidota</taxon>
        <taxon>Flavobacteriia</taxon>
        <taxon>Flavobacteriales</taxon>
        <taxon>Flavobacteriaceae</taxon>
        <taxon>Mesonia</taxon>
    </lineage>
</organism>
<accession>A0ABU1K4X9</accession>
<dbReference type="Proteomes" id="UP001257659">
    <property type="component" value="Unassembled WGS sequence"/>
</dbReference>
<protein>
    <submittedName>
        <fullName evidence="1">Uncharacterized protein</fullName>
    </submittedName>
</protein>
<reference evidence="1 2" key="1">
    <citation type="submission" date="2023-07" db="EMBL/GenBank/DDBJ databases">
        <title>Genomic Encyclopedia of Type Strains, Phase IV (KMG-IV): sequencing the most valuable type-strain genomes for metagenomic binning, comparative biology and taxonomic classification.</title>
        <authorList>
            <person name="Goeker M."/>
        </authorList>
    </citation>
    <scope>NUCLEOTIDE SEQUENCE [LARGE SCALE GENOMIC DNA]</scope>
    <source>
        <strain evidence="1 2">DSM 102814</strain>
    </source>
</reference>
<proteinExistence type="predicted"/>